<sequence length="262" mass="29440">MESALEEIEFLALSPNRVEALTYLTETAHTRRELVELTGASQPTLGRILHDFEDRGWIEREDGAYRATVTGTLVSRGFSELVEILDTDLELRPIVRWLPAEAISFDLEHLTEATITKPSRVRPNAPVKRVLDLLGTATDVRVVSYAFNEQSLELISERTASGDQEFDGVFSSTAIDALADDSQLRDQLRDLLTAENATIRISEESIPVAMTITDSTVHLFLRDDNGILQASLDVDEPEVYSWATELFERYWNDATPLTIDRL</sequence>
<proteinExistence type="predicted"/>
<accession>A0A1H7T881</accession>
<dbReference type="InterPro" id="IPR036390">
    <property type="entry name" value="WH_DNA-bd_sf"/>
</dbReference>
<evidence type="ECO:0000313" key="3">
    <source>
        <dbReference type="EMBL" id="SEL81102.1"/>
    </source>
</evidence>
<dbReference type="AlphaFoldDB" id="A0A1H7T881"/>
<dbReference type="SUPFAM" id="SSF46785">
    <property type="entry name" value="Winged helix' DNA-binding domain"/>
    <property type="match status" value="1"/>
</dbReference>
<evidence type="ECO:0000259" key="2">
    <source>
        <dbReference type="Pfam" id="PF25213"/>
    </source>
</evidence>
<gene>
    <name evidence="3" type="ORF">SAMN04488691_108115</name>
</gene>
<feature type="domain" description="Methanogenesis regulatory protein FilR1 middle" evidence="1">
    <location>
        <begin position="123"/>
        <end position="253"/>
    </location>
</feature>
<feature type="domain" description="HVO-A0261-like N-terminal" evidence="2">
    <location>
        <begin position="6"/>
        <end position="88"/>
    </location>
</feature>
<dbReference type="Proteomes" id="UP000183894">
    <property type="component" value="Unassembled WGS sequence"/>
</dbReference>
<reference evidence="3 4" key="1">
    <citation type="submission" date="2016-10" db="EMBL/GenBank/DDBJ databases">
        <authorList>
            <person name="de Groot N.N."/>
        </authorList>
    </citation>
    <scope>NUCLEOTIDE SEQUENCE [LARGE SCALE GENOMIC DNA]</scope>
    <source>
        <strain evidence="3 4">CDM_5</strain>
    </source>
</reference>
<dbReference type="OrthoDB" id="330490at2157"/>
<dbReference type="EMBL" id="FOAD01000008">
    <property type="protein sequence ID" value="SEL81102.1"/>
    <property type="molecule type" value="Genomic_DNA"/>
</dbReference>
<dbReference type="RefSeq" id="WP_074795801.1">
    <property type="nucleotide sequence ID" value="NZ_FOAD01000008.1"/>
</dbReference>
<dbReference type="Gene3D" id="1.10.10.10">
    <property type="entry name" value="Winged helix-like DNA-binding domain superfamily/Winged helix DNA-binding domain"/>
    <property type="match status" value="1"/>
</dbReference>
<dbReference type="InterPro" id="IPR013561">
    <property type="entry name" value="FilR1_middle_dom"/>
</dbReference>
<protein>
    <submittedName>
        <fullName evidence="3">Predicted transcriptional regulator, contains HTH domain</fullName>
    </submittedName>
</protein>
<name>A0A1H7T881_HALLR</name>
<evidence type="ECO:0000259" key="1">
    <source>
        <dbReference type="Pfam" id="PF08350"/>
    </source>
</evidence>
<dbReference type="Pfam" id="PF25213">
    <property type="entry name" value="HVO_A0261_N"/>
    <property type="match status" value="1"/>
</dbReference>
<organism evidence="3 4">
    <name type="scientific">Haloferax larsenii</name>
    <dbReference type="NCBI Taxonomy" id="302484"/>
    <lineage>
        <taxon>Archaea</taxon>
        <taxon>Methanobacteriati</taxon>
        <taxon>Methanobacteriota</taxon>
        <taxon>Stenosarchaea group</taxon>
        <taxon>Halobacteria</taxon>
        <taxon>Halobacteriales</taxon>
        <taxon>Haloferacaceae</taxon>
        <taxon>Haloferax</taxon>
    </lineage>
</organism>
<dbReference type="Pfam" id="PF08350">
    <property type="entry name" value="FilR1_middle"/>
    <property type="match status" value="1"/>
</dbReference>
<evidence type="ECO:0000313" key="4">
    <source>
        <dbReference type="Proteomes" id="UP000183894"/>
    </source>
</evidence>
<dbReference type="InterPro" id="IPR057527">
    <property type="entry name" value="HVO_A0261-like_N"/>
</dbReference>
<dbReference type="InterPro" id="IPR036388">
    <property type="entry name" value="WH-like_DNA-bd_sf"/>
</dbReference>